<proteinExistence type="predicted"/>
<dbReference type="Gene3D" id="1.10.443.10">
    <property type="entry name" value="Intergrase catalytic core"/>
    <property type="match status" value="1"/>
</dbReference>
<dbReference type="EMBL" id="CP016428">
    <property type="protein sequence ID" value="ANW00530.1"/>
    <property type="molecule type" value="Genomic_DNA"/>
</dbReference>
<keyword evidence="1" id="KW-0233">DNA recombination</keyword>
<dbReference type="InterPro" id="IPR011010">
    <property type="entry name" value="DNA_brk_join_enz"/>
</dbReference>
<dbReference type="GO" id="GO:0006310">
    <property type="term" value="P:DNA recombination"/>
    <property type="evidence" value="ECO:0007669"/>
    <property type="project" value="UniProtKB-KW"/>
</dbReference>
<dbReference type="GO" id="GO:0015074">
    <property type="term" value="P:DNA integration"/>
    <property type="evidence" value="ECO:0007669"/>
    <property type="project" value="InterPro"/>
</dbReference>
<dbReference type="AlphaFoldDB" id="A0A1B1UCM9"/>
<dbReference type="GO" id="GO:0003677">
    <property type="term" value="F:DNA binding"/>
    <property type="evidence" value="ECO:0007669"/>
    <property type="project" value="InterPro"/>
</dbReference>
<evidence type="ECO:0008006" key="4">
    <source>
        <dbReference type="Google" id="ProtNLM"/>
    </source>
</evidence>
<keyword evidence="3" id="KW-1185">Reference proteome</keyword>
<dbReference type="Proteomes" id="UP000092839">
    <property type="component" value="Chromosome"/>
</dbReference>
<reference evidence="2 3" key="1">
    <citation type="submission" date="2016-07" db="EMBL/GenBank/DDBJ databases">
        <title>Complete genome sequence of Bradyrhizobium icense LMTR 13T, a potential inoculant strain isolated from lima bean (Phaseolus lunatus) in Peru.</title>
        <authorList>
            <person name="Ormeno-Orrillo E."/>
            <person name="Duran D."/>
            <person name="Rogel M.A."/>
            <person name="Rey L."/>
            <person name="Imperial J."/>
            <person name="Ruiz-Argueso T."/>
            <person name="Martinez-Romero E."/>
        </authorList>
    </citation>
    <scope>NUCLEOTIDE SEQUENCE [LARGE SCALE GENOMIC DNA]</scope>
    <source>
        <strain evidence="2 3">LMTR 13</strain>
    </source>
</reference>
<evidence type="ECO:0000256" key="1">
    <source>
        <dbReference type="ARBA" id="ARBA00023172"/>
    </source>
</evidence>
<dbReference type="KEGG" id="bic:LMTR13_10505"/>
<evidence type="ECO:0000313" key="3">
    <source>
        <dbReference type="Proteomes" id="UP000092839"/>
    </source>
</evidence>
<organism evidence="2 3">
    <name type="scientific">Bradyrhizobium icense</name>
    <dbReference type="NCBI Taxonomy" id="1274631"/>
    <lineage>
        <taxon>Bacteria</taxon>
        <taxon>Pseudomonadati</taxon>
        <taxon>Pseudomonadota</taxon>
        <taxon>Alphaproteobacteria</taxon>
        <taxon>Hyphomicrobiales</taxon>
        <taxon>Nitrobacteraceae</taxon>
        <taxon>Bradyrhizobium</taxon>
    </lineage>
</organism>
<protein>
    <recommendedName>
        <fullName evidence="4">Tyr recombinase domain-containing protein</fullName>
    </recommendedName>
</protein>
<name>A0A1B1UCM9_9BRAD</name>
<evidence type="ECO:0000313" key="2">
    <source>
        <dbReference type="EMBL" id="ANW00530.1"/>
    </source>
</evidence>
<gene>
    <name evidence="2" type="ORF">LMTR13_10505</name>
</gene>
<dbReference type="InterPro" id="IPR013762">
    <property type="entry name" value="Integrase-like_cat_sf"/>
</dbReference>
<dbReference type="SUPFAM" id="SSF56349">
    <property type="entry name" value="DNA breaking-rejoining enzymes"/>
    <property type="match status" value="1"/>
</dbReference>
<sequence length="346" mass="39818">MPGTFDWLVSIFRAHQKWKEIDHKTQRLYEQGLALFANHILKDGSRAGSKQISDFTKAFVDAIYAKLLIVEAEDAHGNIVKRERRRYANAAMTACRRAWFVGQRAQETKVPAINPFSRMGLKAHAPGRPARETPTATWDELVAFRMSAKKLGYNSVGTAALLTWEWLQREEHVFGAFEISHYRPKERPNSVKIVHPKNGEEAWWPLFDETGEPLFPELMAELDAIKEAIVSGLMFRRDHEHRRSRTPLPWITARKDLRYLRRVVRKIVVAAGIRTELSFTSFRHGGFTEGADSDLTDAELRAASRHRSTRQLPTYAKRTRKQLISGSKKRREERTKVAVISTWNDT</sequence>
<accession>A0A1B1UCM9</accession>